<proteinExistence type="predicted"/>
<dbReference type="VEuPathDB" id="VectorBase:GAUT003551"/>
<sequence length="149" mass="16392">MLWLTGCLTTLLAGWLFSWLFSWLAGLLLACLPACLPGCLAASSAYCKTCGCEIESRQQKQHQQQQHDSRVVKKFRQQQNIKTLTLKCADFGSITVNCISAASIDFLLKFDRTLETGTITVCATILASPMIKIVSITTCDGPVCQKKIQ</sequence>
<dbReference type="AlphaFoldDB" id="A0A1A9UFV6"/>
<feature type="signal peptide" evidence="1">
    <location>
        <begin position="1"/>
        <end position="41"/>
    </location>
</feature>
<reference evidence="2" key="1">
    <citation type="submission" date="2020-05" db="UniProtKB">
        <authorList>
            <consortium name="EnsemblMetazoa"/>
        </authorList>
    </citation>
    <scope>IDENTIFICATION</scope>
    <source>
        <strain evidence="2">TTRI</strain>
    </source>
</reference>
<feature type="chain" id="PRO_5008398501" description="C2H2-type domain-containing protein" evidence="1">
    <location>
        <begin position="42"/>
        <end position="149"/>
    </location>
</feature>
<dbReference type="EnsemblMetazoa" id="GAUT003551-RA">
    <property type="protein sequence ID" value="GAUT003551-PA"/>
    <property type="gene ID" value="GAUT003551"/>
</dbReference>
<keyword evidence="3" id="KW-1185">Reference proteome</keyword>
<protein>
    <recommendedName>
        <fullName evidence="4">C2H2-type domain-containing protein</fullName>
    </recommendedName>
</protein>
<dbReference type="Proteomes" id="UP000078200">
    <property type="component" value="Unassembled WGS sequence"/>
</dbReference>
<evidence type="ECO:0000313" key="3">
    <source>
        <dbReference type="Proteomes" id="UP000078200"/>
    </source>
</evidence>
<organism evidence="2 3">
    <name type="scientific">Glossina austeni</name>
    <name type="common">Savannah tsetse fly</name>
    <dbReference type="NCBI Taxonomy" id="7395"/>
    <lineage>
        <taxon>Eukaryota</taxon>
        <taxon>Metazoa</taxon>
        <taxon>Ecdysozoa</taxon>
        <taxon>Arthropoda</taxon>
        <taxon>Hexapoda</taxon>
        <taxon>Insecta</taxon>
        <taxon>Pterygota</taxon>
        <taxon>Neoptera</taxon>
        <taxon>Endopterygota</taxon>
        <taxon>Diptera</taxon>
        <taxon>Brachycera</taxon>
        <taxon>Muscomorpha</taxon>
        <taxon>Hippoboscoidea</taxon>
        <taxon>Glossinidae</taxon>
        <taxon>Glossina</taxon>
    </lineage>
</organism>
<evidence type="ECO:0000256" key="1">
    <source>
        <dbReference type="SAM" id="SignalP"/>
    </source>
</evidence>
<accession>A0A1A9UFV6</accession>
<evidence type="ECO:0000313" key="2">
    <source>
        <dbReference type="EnsemblMetazoa" id="GAUT003551-PA"/>
    </source>
</evidence>
<name>A0A1A9UFV6_GLOAU</name>
<evidence type="ECO:0008006" key="4">
    <source>
        <dbReference type="Google" id="ProtNLM"/>
    </source>
</evidence>
<keyword evidence="1" id="KW-0732">Signal</keyword>